<dbReference type="PANTHER" id="PTHR38753:SF1">
    <property type="entry name" value="SLR1441 PROTEIN"/>
    <property type="match status" value="1"/>
</dbReference>
<reference evidence="2" key="1">
    <citation type="submission" date="2020-01" db="EMBL/GenBank/DDBJ databases">
        <title>Caldichromatium gen. nov., sp. nov., a thermophilic purple sulfur bacterium member of the family Chromatiaceae isolated from Nakabusa hot spring, Japan.</title>
        <authorList>
            <person name="Saini M.K."/>
            <person name="Hanada S."/>
            <person name="Tank M."/>
        </authorList>
    </citation>
    <scope>NUCLEOTIDE SEQUENCE [LARGE SCALE GENOMIC DNA]</scope>
    <source>
        <strain evidence="2">No.7</strain>
    </source>
</reference>
<organism evidence="1 2">
    <name type="scientific">Caldichromatium japonicum</name>
    <dbReference type="NCBI Taxonomy" id="2699430"/>
    <lineage>
        <taxon>Bacteria</taxon>
        <taxon>Pseudomonadati</taxon>
        <taxon>Pseudomonadota</taxon>
        <taxon>Gammaproteobacteria</taxon>
        <taxon>Chromatiales</taxon>
        <taxon>Chromatiaceae</taxon>
        <taxon>Caldichromatium</taxon>
    </lineage>
</organism>
<name>A0A6G7VGN9_9GAMM</name>
<accession>A0A6G7VGN9</accession>
<dbReference type="EMBL" id="CP048029">
    <property type="protein sequence ID" value="QIK38957.1"/>
    <property type="molecule type" value="Genomic_DNA"/>
</dbReference>
<dbReference type="InterPro" id="IPR011335">
    <property type="entry name" value="Restrct_endonuc-II-like"/>
</dbReference>
<evidence type="ECO:0000313" key="1">
    <source>
        <dbReference type="EMBL" id="QIK38957.1"/>
    </source>
</evidence>
<dbReference type="PANTHER" id="PTHR38753">
    <property type="entry name" value="SLR1441 PROTEIN"/>
    <property type="match status" value="1"/>
</dbReference>
<dbReference type="SUPFAM" id="SSF52980">
    <property type="entry name" value="Restriction endonuclease-like"/>
    <property type="match status" value="1"/>
</dbReference>
<protein>
    <submittedName>
        <fullName evidence="1">Uncharacterized protein</fullName>
    </submittedName>
</protein>
<proteinExistence type="predicted"/>
<keyword evidence="2" id="KW-1185">Reference proteome</keyword>
<sequence>MEIDLLVINGDHAIALECKSRPTTDDVDEHLARLAYFKAALPEYANKLLHGAVATMGAPDEGVRYAEKQGLYVLVQADGDVVLRNQPGFAPRTW</sequence>
<dbReference type="RefSeq" id="WP_166272130.1">
    <property type="nucleotide sequence ID" value="NZ_CP048029.1"/>
</dbReference>
<gene>
    <name evidence="1" type="ORF">GWK36_14235</name>
</gene>
<dbReference type="Proteomes" id="UP000502699">
    <property type="component" value="Chromosome"/>
</dbReference>
<evidence type="ECO:0000313" key="2">
    <source>
        <dbReference type="Proteomes" id="UP000502699"/>
    </source>
</evidence>
<dbReference type="KEGG" id="cjap:GWK36_14235"/>
<dbReference type="AlphaFoldDB" id="A0A6G7VGN9"/>